<evidence type="ECO:0000313" key="2">
    <source>
        <dbReference type="EMBL" id="CAD7419290.1"/>
    </source>
</evidence>
<reference evidence="2" key="1">
    <citation type="submission" date="2020-11" db="EMBL/GenBank/DDBJ databases">
        <authorList>
            <person name="Tran Van P."/>
        </authorList>
    </citation>
    <scope>NUCLEOTIDE SEQUENCE</scope>
</reference>
<proteinExistence type="predicted"/>
<feature type="region of interest" description="Disordered" evidence="1">
    <location>
        <begin position="77"/>
        <end position="101"/>
    </location>
</feature>
<name>A0A7R9HEU3_TIMPO</name>
<organism evidence="2">
    <name type="scientific">Timema poppense</name>
    <name type="common">Walking stick</name>
    <dbReference type="NCBI Taxonomy" id="170557"/>
    <lineage>
        <taxon>Eukaryota</taxon>
        <taxon>Metazoa</taxon>
        <taxon>Ecdysozoa</taxon>
        <taxon>Arthropoda</taxon>
        <taxon>Hexapoda</taxon>
        <taxon>Insecta</taxon>
        <taxon>Pterygota</taxon>
        <taxon>Neoptera</taxon>
        <taxon>Polyneoptera</taxon>
        <taxon>Phasmatodea</taxon>
        <taxon>Timematodea</taxon>
        <taxon>Timematoidea</taxon>
        <taxon>Timematidae</taxon>
        <taxon>Timema</taxon>
    </lineage>
</organism>
<sequence>MSCLSGKSPAIAGLINSQLFHSGKGRMWSLVPMDVDFNLGDKFYLMVPVDVDYNLGDKVYLMVPMDVDYNLGDISSKNRDFSNSMHDAVGTLEEGSQGEMD</sequence>
<dbReference type="AlphaFoldDB" id="A0A7R9HEU3"/>
<protein>
    <submittedName>
        <fullName evidence="2">Uncharacterized protein</fullName>
    </submittedName>
</protein>
<accession>A0A7R9HEU3</accession>
<dbReference type="EMBL" id="OD020606">
    <property type="protein sequence ID" value="CAD7419290.1"/>
    <property type="molecule type" value="Genomic_DNA"/>
</dbReference>
<evidence type="ECO:0000256" key="1">
    <source>
        <dbReference type="SAM" id="MobiDB-lite"/>
    </source>
</evidence>
<gene>
    <name evidence="2" type="ORF">TPSB3V08_LOCUS12879</name>
</gene>